<keyword evidence="1" id="KW-0560">Oxidoreductase</keyword>
<gene>
    <name evidence="3" type="ORF">NUH88_08365</name>
</gene>
<dbReference type="PANTHER" id="PTHR47307:SF1">
    <property type="entry name" value="GLUTATHIONE-REGULATED POTASSIUM-EFFLUX SYSTEM ANCILLARY PROTEIN KEFG"/>
    <property type="match status" value="1"/>
</dbReference>
<accession>A0A9J7B207</accession>
<sequence length="206" mass="22868">MARVLVLFAHPRTDRSVANTALIAAARTMPGVELVDLYGEYPDFDIDIDREQQRLVDIDCLVMQHPVYWYSSPALLKEWQDLVLEHGFAYGADGPALQGKSLLQVATCGTDRDAYRKKGKYENDLRTLFSPFEQTAKFCGMRYLAPFGIFSAEDAEKDGRLDKIVTDYSRLLGAIRDGSLDLEKAASAPLLNDVLDDAIDEEAAAG</sequence>
<dbReference type="GO" id="GO:0003955">
    <property type="term" value="F:NAD(P)H dehydrogenase (quinone) activity"/>
    <property type="evidence" value="ECO:0007669"/>
    <property type="project" value="TreeGrafter"/>
</dbReference>
<proteinExistence type="predicted"/>
<dbReference type="GO" id="GO:0010181">
    <property type="term" value="F:FMN binding"/>
    <property type="evidence" value="ECO:0007669"/>
    <property type="project" value="TreeGrafter"/>
</dbReference>
<organism evidence="3 4">
    <name type="scientific">Nisaea acidiphila</name>
    <dbReference type="NCBI Taxonomy" id="1862145"/>
    <lineage>
        <taxon>Bacteria</taxon>
        <taxon>Pseudomonadati</taxon>
        <taxon>Pseudomonadota</taxon>
        <taxon>Alphaproteobacteria</taxon>
        <taxon>Rhodospirillales</taxon>
        <taxon>Thalassobaculaceae</taxon>
        <taxon>Nisaea</taxon>
    </lineage>
</organism>
<name>A0A9J7B207_9PROT</name>
<dbReference type="KEGG" id="naci:NUH88_08365"/>
<evidence type="ECO:0000259" key="2">
    <source>
        <dbReference type="Pfam" id="PF02525"/>
    </source>
</evidence>
<evidence type="ECO:0000313" key="3">
    <source>
        <dbReference type="EMBL" id="UUX51701.1"/>
    </source>
</evidence>
<dbReference type="SUPFAM" id="SSF52218">
    <property type="entry name" value="Flavoproteins"/>
    <property type="match status" value="1"/>
</dbReference>
<dbReference type="PANTHER" id="PTHR47307">
    <property type="entry name" value="GLUTATHIONE-REGULATED POTASSIUM-EFFLUX SYSTEM ANCILLARY PROTEIN KEFG"/>
    <property type="match status" value="1"/>
</dbReference>
<reference evidence="3" key="1">
    <citation type="submission" date="2022-08" db="EMBL/GenBank/DDBJ databases">
        <title>Nisaea acidiphila sp. nov., isolated from a marine algal debris and emended description of the genus Nisaea Urios et al. 2008.</title>
        <authorList>
            <person name="Kwon K."/>
        </authorList>
    </citation>
    <scope>NUCLEOTIDE SEQUENCE</scope>
    <source>
        <strain evidence="3">MEBiC11861</strain>
    </source>
</reference>
<evidence type="ECO:0000313" key="4">
    <source>
        <dbReference type="Proteomes" id="UP001060336"/>
    </source>
</evidence>
<keyword evidence="4" id="KW-1185">Reference proteome</keyword>
<dbReference type="EMBL" id="CP102480">
    <property type="protein sequence ID" value="UUX51701.1"/>
    <property type="molecule type" value="Genomic_DNA"/>
</dbReference>
<dbReference type="Proteomes" id="UP001060336">
    <property type="component" value="Chromosome"/>
</dbReference>
<dbReference type="Pfam" id="PF02525">
    <property type="entry name" value="Flavodoxin_2"/>
    <property type="match status" value="1"/>
</dbReference>
<evidence type="ECO:0000256" key="1">
    <source>
        <dbReference type="ARBA" id="ARBA00023002"/>
    </source>
</evidence>
<dbReference type="Gene3D" id="3.40.50.360">
    <property type="match status" value="1"/>
</dbReference>
<protein>
    <submittedName>
        <fullName evidence="3">NAD(P)H-dependent oxidoreductase</fullName>
    </submittedName>
</protein>
<dbReference type="GO" id="GO:0009055">
    <property type="term" value="F:electron transfer activity"/>
    <property type="evidence" value="ECO:0007669"/>
    <property type="project" value="TreeGrafter"/>
</dbReference>
<dbReference type="AlphaFoldDB" id="A0A9J7B207"/>
<dbReference type="InterPro" id="IPR003680">
    <property type="entry name" value="Flavodoxin_fold"/>
</dbReference>
<feature type="domain" description="Flavodoxin-like fold" evidence="2">
    <location>
        <begin position="3"/>
        <end position="170"/>
    </location>
</feature>
<dbReference type="InterPro" id="IPR029039">
    <property type="entry name" value="Flavoprotein-like_sf"/>
</dbReference>
<dbReference type="RefSeq" id="WP_257771350.1">
    <property type="nucleotide sequence ID" value="NZ_CP102480.1"/>
</dbReference>
<dbReference type="InterPro" id="IPR046980">
    <property type="entry name" value="KefG/KefF"/>
</dbReference>